<dbReference type="Proteomes" id="UP000029227">
    <property type="component" value="Unassembled WGS sequence"/>
</dbReference>
<name>A0A090QKM0_9GAMM</name>
<sequence>MAISAQQPVQEIFAVEDTQTGQRVAIQLVARATQAEPPALS</sequence>
<evidence type="ECO:0000313" key="1">
    <source>
        <dbReference type="EMBL" id="GAL02364.1"/>
    </source>
</evidence>
<organism evidence="1 2">
    <name type="scientific">Photobacterium aphoticum</name>
    <dbReference type="NCBI Taxonomy" id="754436"/>
    <lineage>
        <taxon>Bacteria</taxon>
        <taxon>Pseudomonadati</taxon>
        <taxon>Pseudomonadota</taxon>
        <taxon>Gammaproteobacteria</taxon>
        <taxon>Vibrionales</taxon>
        <taxon>Vibrionaceae</taxon>
        <taxon>Photobacterium</taxon>
    </lineage>
</organism>
<evidence type="ECO:0000313" key="2">
    <source>
        <dbReference type="Proteomes" id="UP000029227"/>
    </source>
</evidence>
<comment type="caution">
    <text evidence="1">The sequence shown here is derived from an EMBL/GenBank/DDBJ whole genome shotgun (WGS) entry which is preliminary data.</text>
</comment>
<protein>
    <submittedName>
        <fullName evidence="1">Uncharacterized protein</fullName>
    </submittedName>
</protein>
<dbReference type="AlphaFoldDB" id="A0A090QKM0"/>
<accession>A0A090QKM0</accession>
<reference evidence="1 2" key="1">
    <citation type="journal article" date="2014" name="Genome Announc.">
        <title>Draft Genome Sequences of Two Vibrionaceae Species, Vibrio ponticus C121 and Photobacterium aphoticum C119, Isolated as Coral Reef Microbiota.</title>
        <authorList>
            <person name="Al-saari N."/>
            <person name="Meirelles P.M."/>
            <person name="Mino S."/>
            <person name="Suda W."/>
            <person name="Oshima K."/>
            <person name="Hattori M."/>
            <person name="Ohkuma M."/>
            <person name="Thompson F.L."/>
            <person name="Gomez-Gil B."/>
            <person name="Sawabe T."/>
            <person name="Sawabe T."/>
        </authorList>
    </citation>
    <scope>NUCLEOTIDE SEQUENCE [LARGE SCALE GENOMIC DNA]</scope>
    <source>
        <strain evidence="1 2">JCM 19237</strain>
    </source>
</reference>
<proteinExistence type="predicted"/>
<gene>
    <name evidence="1" type="ORF">JCM19237_5257</name>
</gene>
<dbReference type="EMBL" id="BBMN01000001">
    <property type="protein sequence ID" value="GAL02364.1"/>
    <property type="molecule type" value="Genomic_DNA"/>
</dbReference>